<organism evidence="2 3">
    <name type="scientific">Ficus carica</name>
    <name type="common">Common fig</name>
    <dbReference type="NCBI Taxonomy" id="3494"/>
    <lineage>
        <taxon>Eukaryota</taxon>
        <taxon>Viridiplantae</taxon>
        <taxon>Streptophyta</taxon>
        <taxon>Embryophyta</taxon>
        <taxon>Tracheophyta</taxon>
        <taxon>Spermatophyta</taxon>
        <taxon>Magnoliopsida</taxon>
        <taxon>eudicotyledons</taxon>
        <taxon>Gunneridae</taxon>
        <taxon>Pentapetalae</taxon>
        <taxon>rosids</taxon>
        <taxon>fabids</taxon>
        <taxon>Rosales</taxon>
        <taxon>Moraceae</taxon>
        <taxon>Ficeae</taxon>
        <taxon>Ficus</taxon>
    </lineage>
</organism>
<feature type="compositionally biased region" description="Basic and acidic residues" evidence="1">
    <location>
        <begin position="29"/>
        <end position="41"/>
    </location>
</feature>
<dbReference type="Proteomes" id="UP001187192">
    <property type="component" value="Unassembled WGS sequence"/>
</dbReference>
<dbReference type="AlphaFoldDB" id="A0AA88DTX9"/>
<evidence type="ECO:0000313" key="3">
    <source>
        <dbReference type="Proteomes" id="UP001187192"/>
    </source>
</evidence>
<dbReference type="EMBL" id="BTGU01000112">
    <property type="protein sequence ID" value="GMN61493.1"/>
    <property type="molecule type" value="Genomic_DNA"/>
</dbReference>
<proteinExistence type="predicted"/>
<keyword evidence="3" id="KW-1185">Reference proteome</keyword>
<evidence type="ECO:0000256" key="1">
    <source>
        <dbReference type="SAM" id="MobiDB-lite"/>
    </source>
</evidence>
<accession>A0AA88DTX9</accession>
<gene>
    <name evidence="2" type="ORF">TIFTF001_030580</name>
</gene>
<reference evidence="2" key="1">
    <citation type="submission" date="2023-07" db="EMBL/GenBank/DDBJ databases">
        <title>draft genome sequence of fig (Ficus carica).</title>
        <authorList>
            <person name="Takahashi T."/>
            <person name="Nishimura K."/>
        </authorList>
    </citation>
    <scope>NUCLEOTIDE SEQUENCE</scope>
</reference>
<evidence type="ECO:0000313" key="2">
    <source>
        <dbReference type="EMBL" id="GMN61493.1"/>
    </source>
</evidence>
<name>A0AA88DTX9_FICCA</name>
<feature type="region of interest" description="Disordered" evidence="1">
    <location>
        <begin position="1"/>
        <end position="67"/>
    </location>
</feature>
<sequence length="132" mass="14777">MTQQSRRHPIQIEGESRGKLSKITGKSRGNRESLWPRDDHHHEHKSPTSSRDSFSSNESAGVVDGFATSDSGCQDMILRSCGQIQRLATKTKVKLGEIGGSQQRSLVEDREDLMRGKKAVTLSENKDQRERS</sequence>
<protein>
    <submittedName>
        <fullName evidence="2">Uncharacterized protein</fullName>
    </submittedName>
</protein>
<comment type="caution">
    <text evidence="2">The sequence shown here is derived from an EMBL/GenBank/DDBJ whole genome shotgun (WGS) entry which is preliminary data.</text>
</comment>
<feature type="compositionally biased region" description="Polar residues" evidence="1">
    <location>
        <begin position="47"/>
        <end position="59"/>
    </location>
</feature>